<accession>A0ABN5TJT1</accession>
<evidence type="ECO:0000313" key="2">
    <source>
        <dbReference type="Proteomes" id="UP000272622"/>
    </source>
</evidence>
<protein>
    <submittedName>
        <fullName evidence="1">Uncharacterized protein</fullName>
    </submittedName>
</protein>
<organism evidence="1 2">
    <name type="scientific">Pseudomonas oryziphila</name>
    <dbReference type="NCBI Taxonomy" id="2894079"/>
    <lineage>
        <taxon>Bacteria</taxon>
        <taxon>Pseudomonadati</taxon>
        <taxon>Pseudomonadota</taxon>
        <taxon>Gammaproteobacteria</taxon>
        <taxon>Pseudomonadales</taxon>
        <taxon>Pseudomonadaceae</taxon>
        <taxon>Pseudomonas</taxon>
    </lineage>
</organism>
<gene>
    <name evidence="1" type="ORF">EI693_13090</name>
</gene>
<keyword evidence="2" id="KW-1185">Reference proteome</keyword>
<sequence length="162" mass="18325">MDDQSSTKHTNLTIRMKVQIAEILLSLFTAELQSIVRDSDFRDDAEHGIANSLPVDSETLIHVGWGSGKTIFGSVWMNALTKALDEAEQARKALDFIASYCRFIELTPSLEREVKYWLEVLAFARATVAKLLVLFAYSRCSFLKLPLFADGPELNGYKHRLR</sequence>
<proteinExistence type="predicted"/>
<dbReference type="EMBL" id="CP034337">
    <property type="protein sequence ID" value="AZL73966.1"/>
    <property type="molecule type" value="Genomic_DNA"/>
</dbReference>
<dbReference type="RefSeq" id="WP_125464070.1">
    <property type="nucleotide sequence ID" value="NZ_CP034337.1"/>
</dbReference>
<reference evidence="1 2" key="1">
    <citation type="submission" date="2018-12" db="EMBL/GenBank/DDBJ databases">
        <authorList>
            <person name="Li S."/>
            <person name="Yang R."/>
            <person name="Chen G."/>
            <person name="Zou L."/>
            <person name="Zhang C."/>
            <person name="Chen Y."/>
            <person name="Liu Z."/>
            <person name="Li Y."/>
            <person name="Yan Y."/>
            <person name="Huang M."/>
            <person name="Chen T."/>
        </authorList>
    </citation>
    <scope>NUCLEOTIDE SEQUENCE [LARGE SCALE GENOMIC DNA]</scope>
    <source>
        <strain evidence="1 2">2014</strain>
    </source>
</reference>
<evidence type="ECO:0000313" key="1">
    <source>
        <dbReference type="EMBL" id="AZL73966.1"/>
    </source>
</evidence>
<dbReference type="Proteomes" id="UP000272622">
    <property type="component" value="Chromosome"/>
</dbReference>
<name>A0ABN5TJT1_9PSED</name>